<dbReference type="OrthoDB" id="3344688at2759"/>
<gene>
    <name evidence="1" type="ORF">O181_024128</name>
</gene>
<dbReference type="AlphaFoldDB" id="A0A9Q3CIC6"/>
<accession>A0A9Q3CIC6</accession>
<protein>
    <recommendedName>
        <fullName evidence="3">Reverse transcriptase Ty1/copia-type domain-containing protein</fullName>
    </recommendedName>
</protein>
<organism evidence="1 2">
    <name type="scientific">Austropuccinia psidii MF-1</name>
    <dbReference type="NCBI Taxonomy" id="1389203"/>
    <lineage>
        <taxon>Eukaryota</taxon>
        <taxon>Fungi</taxon>
        <taxon>Dikarya</taxon>
        <taxon>Basidiomycota</taxon>
        <taxon>Pucciniomycotina</taxon>
        <taxon>Pucciniomycetes</taxon>
        <taxon>Pucciniales</taxon>
        <taxon>Sphaerophragmiaceae</taxon>
        <taxon>Austropuccinia</taxon>
    </lineage>
</organism>
<dbReference type="Proteomes" id="UP000765509">
    <property type="component" value="Unassembled WGS sequence"/>
</dbReference>
<evidence type="ECO:0008006" key="3">
    <source>
        <dbReference type="Google" id="ProtNLM"/>
    </source>
</evidence>
<dbReference type="EMBL" id="AVOT02007669">
    <property type="protein sequence ID" value="MBW0484413.1"/>
    <property type="molecule type" value="Genomic_DNA"/>
</dbReference>
<reference evidence="1" key="1">
    <citation type="submission" date="2021-03" db="EMBL/GenBank/DDBJ databases">
        <title>Draft genome sequence of rust myrtle Austropuccinia psidii MF-1, a brazilian biotype.</title>
        <authorList>
            <person name="Quecine M.C."/>
            <person name="Pachon D.M.R."/>
            <person name="Bonatelli M.L."/>
            <person name="Correr F.H."/>
            <person name="Franceschini L.M."/>
            <person name="Leite T.F."/>
            <person name="Margarido G.R.A."/>
            <person name="Almeida C.A."/>
            <person name="Ferrarezi J.A."/>
            <person name="Labate C.A."/>
        </authorList>
    </citation>
    <scope>NUCLEOTIDE SEQUENCE</scope>
    <source>
        <strain evidence="1">MF-1</strain>
    </source>
</reference>
<proteinExistence type="predicted"/>
<name>A0A9Q3CIC6_9BASI</name>
<comment type="caution">
    <text evidence="1">The sequence shown here is derived from an EMBL/GenBank/DDBJ whole genome shotgun (WGS) entry which is preliminary data.</text>
</comment>
<evidence type="ECO:0000313" key="2">
    <source>
        <dbReference type="Proteomes" id="UP000765509"/>
    </source>
</evidence>
<sequence length="192" mass="21082">MGFIATEIHQSLYIFRNNRVIIAIWIHVDDGVVVSNSPDTVSSFKDALCAELDIRWLGVVQQIVGLECVIGEVEVTIAQQQLTNNILDAYPRSVLWNDSPLPVLPGGGLMPNAKILYPTPFQSLIGFLAYLVGGSRPDLSFAVNYLAFHSMGPIAEHWELLDHVIGYLLKTCDFGIQLCPGNLSLSLWSDAG</sequence>
<keyword evidence="2" id="KW-1185">Reference proteome</keyword>
<evidence type="ECO:0000313" key="1">
    <source>
        <dbReference type="EMBL" id="MBW0484413.1"/>
    </source>
</evidence>